<dbReference type="PANTHER" id="PTHR43861">
    <property type="entry name" value="TRANS-ACONITATE 2-METHYLTRANSFERASE-RELATED"/>
    <property type="match status" value="1"/>
</dbReference>
<dbReference type="CDD" id="cd02440">
    <property type="entry name" value="AdoMet_MTases"/>
    <property type="match status" value="1"/>
</dbReference>
<dbReference type="InterPro" id="IPR029063">
    <property type="entry name" value="SAM-dependent_MTases_sf"/>
</dbReference>
<organism evidence="2 3">
    <name type="scientific">Hyphodiscus hymeniophilus</name>
    <dbReference type="NCBI Taxonomy" id="353542"/>
    <lineage>
        <taxon>Eukaryota</taxon>
        <taxon>Fungi</taxon>
        <taxon>Dikarya</taxon>
        <taxon>Ascomycota</taxon>
        <taxon>Pezizomycotina</taxon>
        <taxon>Leotiomycetes</taxon>
        <taxon>Helotiales</taxon>
        <taxon>Hyphodiscaceae</taxon>
        <taxon>Hyphodiscus</taxon>
    </lineage>
</organism>
<dbReference type="Gene3D" id="3.40.50.150">
    <property type="entry name" value="Vaccinia Virus protein VP39"/>
    <property type="match status" value="1"/>
</dbReference>
<dbReference type="Proteomes" id="UP000785200">
    <property type="component" value="Unassembled WGS sequence"/>
</dbReference>
<dbReference type="GO" id="GO:0016740">
    <property type="term" value="F:transferase activity"/>
    <property type="evidence" value="ECO:0007669"/>
    <property type="project" value="UniProtKB-KW"/>
</dbReference>
<reference evidence="2" key="1">
    <citation type="submission" date="2019-07" db="EMBL/GenBank/DDBJ databases">
        <title>Hyphodiscus hymeniophilus genome sequencing and assembly.</title>
        <authorList>
            <person name="Kramer G."/>
            <person name="Nodwell J."/>
        </authorList>
    </citation>
    <scope>NUCLEOTIDE SEQUENCE</scope>
    <source>
        <strain evidence="2">ATCC 34498</strain>
    </source>
</reference>
<sequence>MSTPNIGNERFNAEAASWDQNPTVHKASALAVEAILSHVPTLKTQPNTIDVLEIGCGTGLLSFLLAPYVRSLTAVDAAQGMIDALAVKLSYDSSPQNIHPIAASLSDPNDPVLFLDPLTKASIPGRRFDLIISHLVLHHIPSLPAILRTMHRCLREGGRVALSDFEDFGPEAERFHPQARMEGVVRHGIKRTEMAELMRDAGFVDVRVETAFEMEKGVEKTPGAGVVKDEGGTKMVFPFLICLGVKSR</sequence>
<dbReference type="EMBL" id="VNKQ01000017">
    <property type="protein sequence ID" value="KAG0646022.1"/>
    <property type="molecule type" value="Genomic_DNA"/>
</dbReference>
<evidence type="ECO:0000313" key="3">
    <source>
        <dbReference type="Proteomes" id="UP000785200"/>
    </source>
</evidence>
<evidence type="ECO:0000256" key="1">
    <source>
        <dbReference type="ARBA" id="ARBA00022679"/>
    </source>
</evidence>
<dbReference type="AlphaFoldDB" id="A0A9P6VCK2"/>
<comment type="caution">
    <text evidence="2">The sequence shown here is derived from an EMBL/GenBank/DDBJ whole genome shotgun (WGS) entry which is preliminary data.</text>
</comment>
<name>A0A9P6VCK2_9HELO</name>
<dbReference type="Pfam" id="PF13489">
    <property type="entry name" value="Methyltransf_23"/>
    <property type="match status" value="1"/>
</dbReference>
<dbReference type="SUPFAM" id="SSF53335">
    <property type="entry name" value="S-adenosyl-L-methionine-dependent methyltransferases"/>
    <property type="match status" value="1"/>
</dbReference>
<evidence type="ECO:0008006" key="4">
    <source>
        <dbReference type="Google" id="ProtNLM"/>
    </source>
</evidence>
<keyword evidence="1" id="KW-0808">Transferase</keyword>
<accession>A0A9P6VCK2</accession>
<dbReference type="PANTHER" id="PTHR43861:SF3">
    <property type="entry name" value="PUTATIVE (AFU_ORTHOLOGUE AFUA_2G14390)-RELATED"/>
    <property type="match status" value="1"/>
</dbReference>
<gene>
    <name evidence="2" type="ORF">D0Z07_7742</name>
</gene>
<dbReference type="OrthoDB" id="10017101at2759"/>
<proteinExistence type="predicted"/>
<keyword evidence="3" id="KW-1185">Reference proteome</keyword>
<evidence type="ECO:0000313" key="2">
    <source>
        <dbReference type="EMBL" id="KAG0646022.1"/>
    </source>
</evidence>
<protein>
    <recommendedName>
        <fullName evidence="4">S-adenosyl-L-methionine-dependent methyltransferase</fullName>
    </recommendedName>
</protein>